<name>A0A9P6VVH9_RHOMI</name>
<feature type="transmembrane region" description="Helical" evidence="2">
    <location>
        <begin position="363"/>
        <end position="384"/>
    </location>
</feature>
<feature type="compositionally biased region" description="Basic and acidic residues" evidence="1">
    <location>
        <begin position="432"/>
        <end position="442"/>
    </location>
</feature>
<dbReference type="Pfam" id="PF10104">
    <property type="entry name" value="Brr6_like_C_C"/>
    <property type="match status" value="1"/>
</dbReference>
<dbReference type="GO" id="GO:0006998">
    <property type="term" value="P:nuclear envelope organization"/>
    <property type="evidence" value="ECO:0007669"/>
    <property type="project" value="InterPro"/>
</dbReference>
<dbReference type="InterPro" id="IPR018767">
    <property type="entry name" value="Brl1/Brr6_dom"/>
</dbReference>
<dbReference type="GO" id="GO:0055088">
    <property type="term" value="P:lipid homeostasis"/>
    <property type="evidence" value="ECO:0007669"/>
    <property type="project" value="InterPro"/>
</dbReference>
<feature type="domain" description="Brl1/Brr6" evidence="3">
    <location>
        <begin position="253"/>
        <end position="376"/>
    </location>
</feature>
<feature type="region of interest" description="Disordered" evidence="1">
    <location>
        <begin position="432"/>
        <end position="454"/>
    </location>
</feature>
<accession>A0A9P6VVH9</accession>
<organism evidence="4 5">
    <name type="scientific">Rhodotorula mucilaginosa</name>
    <name type="common">Yeast</name>
    <name type="synonym">Rhodotorula rubra</name>
    <dbReference type="NCBI Taxonomy" id="5537"/>
    <lineage>
        <taxon>Eukaryota</taxon>
        <taxon>Fungi</taxon>
        <taxon>Dikarya</taxon>
        <taxon>Basidiomycota</taxon>
        <taxon>Pucciniomycotina</taxon>
        <taxon>Microbotryomycetes</taxon>
        <taxon>Sporidiobolales</taxon>
        <taxon>Sporidiobolaceae</taxon>
        <taxon>Rhodotorula</taxon>
    </lineage>
</organism>
<evidence type="ECO:0000256" key="2">
    <source>
        <dbReference type="SAM" id="Phobius"/>
    </source>
</evidence>
<feature type="region of interest" description="Disordered" evidence="1">
    <location>
        <begin position="1"/>
        <end position="119"/>
    </location>
</feature>
<dbReference type="AlphaFoldDB" id="A0A9P6VVH9"/>
<dbReference type="OrthoDB" id="5961at2759"/>
<evidence type="ECO:0000313" key="5">
    <source>
        <dbReference type="Proteomes" id="UP000777482"/>
    </source>
</evidence>
<evidence type="ECO:0000313" key="4">
    <source>
        <dbReference type="EMBL" id="KAG0656101.1"/>
    </source>
</evidence>
<feature type="compositionally biased region" description="Basic and acidic residues" evidence="1">
    <location>
        <begin position="146"/>
        <end position="155"/>
    </location>
</feature>
<protein>
    <recommendedName>
        <fullName evidence="3">Brl1/Brr6 domain-containing protein</fullName>
    </recommendedName>
</protein>
<feature type="transmembrane region" description="Helical" evidence="2">
    <location>
        <begin position="253"/>
        <end position="282"/>
    </location>
</feature>
<keyword evidence="2" id="KW-0472">Membrane</keyword>
<dbReference type="InterPro" id="IPR040202">
    <property type="entry name" value="Brl1/Brr6"/>
</dbReference>
<dbReference type="EMBL" id="PUHQ01000103">
    <property type="protein sequence ID" value="KAG0656101.1"/>
    <property type="molecule type" value="Genomic_DNA"/>
</dbReference>
<dbReference type="GO" id="GO:0031965">
    <property type="term" value="C:nuclear membrane"/>
    <property type="evidence" value="ECO:0007669"/>
    <property type="project" value="InterPro"/>
</dbReference>
<dbReference type="Proteomes" id="UP000777482">
    <property type="component" value="Unassembled WGS sequence"/>
</dbReference>
<comment type="caution">
    <text evidence="4">The sequence shown here is derived from an EMBL/GenBank/DDBJ whole genome shotgun (WGS) entry which is preliminary data.</text>
</comment>
<evidence type="ECO:0000256" key="1">
    <source>
        <dbReference type="SAM" id="MobiDB-lite"/>
    </source>
</evidence>
<dbReference type="SMART" id="SM01042">
    <property type="entry name" value="Brr6_like_C_C"/>
    <property type="match status" value="1"/>
</dbReference>
<keyword evidence="2" id="KW-1133">Transmembrane helix</keyword>
<sequence>MPSTPGTARSAEAPMQYEWEKPRQFPASPFAAAGASKAAAEDLEPPKKRTHYEAMDVDTPPRPSASFPPSATQTADPFHFSDQANAFPAAPAPPHPLAFDAGGFHPKEAFGLADEPAIQEISMTADDGPSEVFEDSADKQGLEVILREDEGESKSRKGSGQAKKRASRRRRPTTDDEGTDASDADESGSGPGFLDILKAKKGRRAGDSQFSFQVHHHHAPQGGISPGVAGVDAATAVQPPPERWLRKSTPYVLLGYVQFGSLALLAILTIGLLLLFLSTLYYDIQARLAELTVELRGEMIQCAKAYVDNFCQDRRIPALERKCNEWEECMNREVVVTGKTRVVAETLAEVVNGFVDVISFKTMLFVILTLGLTIYGSSVALSILPSRTPTAPTASPGLGPPHFAQPNAYGHPAYPYGLPYNAGTTPWVVENGHRGGDGDRARAIAPASSSQGAK</sequence>
<feature type="compositionally biased region" description="Basic and acidic residues" evidence="1">
    <location>
        <begin position="44"/>
        <end position="54"/>
    </location>
</feature>
<keyword evidence="2" id="KW-0812">Transmembrane</keyword>
<keyword evidence="5" id="KW-1185">Reference proteome</keyword>
<feature type="compositionally biased region" description="Basic residues" evidence="1">
    <location>
        <begin position="162"/>
        <end position="171"/>
    </location>
</feature>
<reference evidence="4 5" key="1">
    <citation type="submission" date="2020-11" db="EMBL/GenBank/DDBJ databases">
        <title>Kefir isolates.</title>
        <authorList>
            <person name="Marcisauskas S."/>
            <person name="Kim Y."/>
            <person name="Blasche S."/>
        </authorList>
    </citation>
    <scope>NUCLEOTIDE SEQUENCE [LARGE SCALE GENOMIC DNA]</scope>
    <source>
        <strain evidence="4 5">KR</strain>
    </source>
</reference>
<feature type="region of interest" description="Disordered" evidence="1">
    <location>
        <begin position="146"/>
        <end position="193"/>
    </location>
</feature>
<proteinExistence type="predicted"/>
<gene>
    <name evidence="4" type="ORF">C6P46_000420</name>
</gene>
<dbReference type="PANTHER" id="PTHR28136:SF1">
    <property type="entry name" value="NUCLEUS EXPORT PROTEIN BRL1"/>
    <property type="match status" value="1"/>
</dbReference>
<feature type="compositionally biased region" description="Low complexity" evidence="1">
    <location>
        <begin position="25"/>
        <end position="38"/>
    </location>
</feature>
<feature type="compositionally biased region" description="Acidic residues" evidence="1">
    <location>
        <begin position="175"/>
        <end position="186"/>
    </location>
</feature>
<evidence type="ECO:0000259" key="3">
    <source>
        <dbReference type="SMART" id="SM01042"/>
    </source>
</evidence>
<dbReference type="PANTHER" id="PTHR28136">
    <property type="entry name" value="NUCLEUS EXPORT PROTEIN BRR6"/>
    <property type="match status" value="1"/>
</dbReference>